<dbReference type="GO" id="GO:0003677">
    <property type="term" value="F:DNA binding"/>
    <property type="evidence" value="ECO:0007669"/>
    <property type="project" value="InterPro"/>
</dbReference>
<dbReference type="Pfam" id="PF14516">
    <property type="entry name" value="AAA_35"/>
    <property type="match status" value="1"/>
</dbReference>
<dbReference type="InterPro" id="IPR027417">
    <property type="entry name" value="P-loop_NTPase"/>
</dbReference>
<evidence type="ECO:0000313" key="2">
    <source>
        <dbReference type="EMBL" id="RUS95610.1"/>
    </source>
</evidence>
<dbReference type="Gene3D" id="3.40.50.300">
    <property type="entry name" value="P-loop containing nucleotide triphosphate hydrolases"/>
    <property type="match status" value="1"/>
</dbReference>
<accession>A0A433UP49</accession>
<dbReference type="CDD" id="cd00093">
    <property type="entry name" value="HTH_XRE"/>
    <property type="match status" value="1"/>
</dbReference>
<feature type="domain" description="HTH cro/C1-type" evidence="1">
    <location>
        <begin position="22"/>
        <end position="68"/>
    </location>
</feature>
<dbReference type="EMBL" id="RSCL01000040">
    <property type="protein sequence ID" value="RUS95610.1"/>
    <property type="molecule type" value="Genomic_DNA"/>
</dbReference>
<dbReference type="PROSITE" id="PS50943">
    <property type="entry name" value="HTH_CROC1"/>
    <property type="match status" value="1"/>
</dbReference>
<keyword evidence="3" id="KW-1185">Reference proteome</keyword>
<dbReference type="SUPFAM" id="SSF52540">
    <property type="entry name" value="P-loop containing nucleoside triphosphate hydrolases"/>
    <property type="match status" value="1"/>
</dbReference>
<dbReference type="SMART" id="SM00530">
    <property type="entry name" value="HTH_XRE"/>
    <property type="match status" value="1"/>
</dbReference>
<protein>
    <recommendedName>
        <fullName evidence="1">HTH cro/C1-type domain-containing protein</fullName>
    </recommendedName>
</protein>
<reference evidence="2" key="2">
    <citation type="journal article" date="2019" name="Genome Biol. Evol.">
        <title>Day and night: Metabolic profiles and evolutionary relationships of six axenic non-marine cyanobacteria.</title>
        <authorList>
            <person name="Will S.E."/>
            <person name="Henke P."/>
            <person name="Boedeker C."/>
            <person name="Huang S."/>
            <person name="Brinkmann H."/>
            <person name="Rohde M."/>
            <person name="Jarek M."/>
            <person name="Friedl T."/>
            <person name="Seufert S."/>
            <person name="Schumacher M."/>
            <person name="Overmann J."/>
            <person name="Neumann-Schaal M."/>
            <person name="Petersen J."/>
        </authorList>
    </citation>
    <scope>NUCLEOTIDE SEQUENCE [LARGE SCALE GENOMIC DNA]</scope>
    <source>
        <strain evidence="2">PCC 7102</strain>
    </source>
</reference>
<dbReference type="InterPro" id="IPR001387">
    <property type="entry name" value="Cro/C1-type_HTH"/>
</dbReference>
<reference evidence="2" key="1">
    <citation type="submission" date="2018-12" db="EMBL/GenBank/DDBJ databases">
        <authorList>
            <person name="Will S."/>
            <person name="Neumann-Schaal M."/>
            <person name="Henke P."/>
        </authorList>
    </citation>
    <scope>NUCLEOTIDE SEQUENCE</scope>
    <source>
        <strain evidence="2">PCC 7102</strain>
    </source>
</reference>
<organism evidence="2 3">
    <name type="scientific">Dulcicalothrix desertica PCC 7102</name>
    <dbReference type="NCBI Taxonomy" id="232991"/>
    <lineage>
        <taxon>Bacteria</taxon>
        <taxon>Bacillati</taxon>
        <taxon>Cyanobacteriota</taxon>
        <taxon>Cyanophyceae</taxon>
        <taxon>Nostocales</taxon>
        <taxon>Calotrichaceae</taxon>
        <taxon>Dulcicalothrix</taxon>
    </lineage>
</organism>
<dbReference type="AlphaFoldDB" id="A0A433UP49"/>
<dbReference type="Proteomes" id="UP000271624">
    <property type="component" value="Unassembled WGS sequence"/>
</dbReference>
<sequence>MGQQKLRDAKKAQRSNIHGTLKRLTYEKLAEKANVSLSTVKRLFKGETLLTEYAEAITDALGVNLQDVIVEESANVDFPYDVERPSLESYCYEALFDSGSLVRIKAPHGMGKTSLIQKVICKFQNHDYTTVIISFNDAEQEDFYSLENFLRWLCLIIGNELNLQNRLDELWDCKNSNKINCTSYFQDYLLNSVKNQLILCMDDMDLVFQNLEEYEDFCGLLRSWYNKMQIRSAWKKLKLVVIHSTEVYMIKDINQSPFNVGISIEIPELSLQELISLDNLYQLDLEVYQIKQFMDIIGGHPELVKQAFVKLKHDQNISFSSILEYAHTEQGIYRNHLRQHLLNLKKQPELLQAFKNIVMTNSSVCLEDEVKYKLLSTGLVVLDGNNLKIRCKLYSEYFRNKLGNANE</sequence>
<dbReference type="Pfam" id="PF01381">
    <property type="entry name" value="HTH_3"/>
    <property type="match status" value="1"/>
</dbReference>
<name>A0A433UP49_9CYAN</name>
<comment type="caution">
    <text evidence="2">The sequence shown here is derived from an EMBL/GenBank/DDBJ whole genome shotgun (WGS) entry which is preliminary data.</text>
</comment>
<dbReference type="Gene3D" id="1.10.260.40">
    <property type="entry name" value="lambda repressor-like DNA-binding domains"/>
    <property type="match status" value="1"/>
</dbReference>
<evidence type="ECO:0000259" key="1">
    <source>
        <dbReference type="PROSITE" id="PS50943"/>
    </source>
</evidence>
<gene>
    <name evidence="2" type="ORF">DSM106972_089660</name>
</gene>
<evidence type="ECO:0000313" key="3">
    <source>
        <dbReference type="Proteomes" id="UP000271624"/>
    </source>
</evidence>
<dbReference type="SUPFAM" id="SSF47413">
    <property type="entry name" value="lambda repressor-like DNA-binding domains"/>
    <property type="match status" value="1"/>
</dbReference>
<dbReference type="InterPro" id="IPR010982">
    <property type="entry name" value="Lambda_DNA-bd_dom_sf"/>
</dbReference>
<proteinExistence type="predicted"/>